<evidence type="ECO:0000313" key="3">
    <source>
        <dbReference type="Proteomes" id="UP001180087"/>
    </source>
</evidence>
<evidence type="ECO:0000313" key="2">
    <source>
        <dbReference type="EMBL" id="WLV23902.1"/>
    </source>
</evidence>
<dbReference type="RefSeq" id="WP_348026386.1">
    <property type="nucleotide sequence ID" value="NZ_CP129113.1"/>
</dbReference>
<dbReference type="SUPFAM" id="SSF110455">
    <property type="entry name" value="Toprim domain"/>
    <property type="match status" value="1"/>
</dbReference>
<dbReference type="PROSITE" id="PS50880">
    <property type="entry name" value="TOPRIM"/>
    <property type="match status" value="1"/>
</dbReference>
<sequence>MHIDLSKVIIVEGLSDKRQIEKIILEEIEVICTNGTLGVSKLDELLDEYNLDHRDVYIMVDEDKSGQRLRKMLARELPHAQHIHTTSEFREVAATPDYALATALAAKRIAVNPLFLL</sequence>
<reference evidence="2" key="1">
    <citation type="submission" date="2023-06" db="EMBL/GenBank/DDBJ databases">
        <title>A Treasure from Seagulls: Isolation and Description of Aciduricobacillus qingdaonensis gen. nov., sp. nov., a Rare Obligately Uric Acid-utilizing Member in the Family Bacillaceae.</title>
        <authorList>
            <person name="Liu W."/>
            <person name="Wang B."/>
        </authorList>
    </citation>
    <scope>NUCLEOTIDE SEQUENCE</scope>
    <source>
        <strain evidence="2">44XB</strain>
    </source>
</reference>
<proteinExistence type="predicted"/>
<feature type="domain" description="Toprim" evidence="1">
    <location>
        <begin position="6"/>
        <end position="92"/>
    </location>
</feature>
<dbReference type="InterPro" id="IPR006171">
    <property type="entry name" value="TOPRIM_dom"/>
</dbReference>
<dbReference type="Proteomes" id="UP001180087">
    <property type="component" value="Chromosome"/>
</dbReference>
<dbReference type="SMART" id="SM00493">
    <property type="entry name" value="TOPRIM"/>
    <property type="match status" value="1"/>
</dbReference>
<keyword evidence="3" id="KW-1185">Reference proteome</keyword>
<dbReference type="PANTHER" id="PTHR39156">
    <property type="entry name" value="RIBONUCLEASE M5"/>
    <property type="match status" value="1"/>
</dbReference>
<evidence type="ECO:0000259" key="1">
    <source>
        <dbReference type="PROSITE" id="PS50880"/>
    </source>
</evidence>
<organism evidence="2 3">
    <name type="scientific">Aciduricibacillus chroicocephali</name>
    <dbReference type="NCBI Taxonomy" id="3054939"/>
    <lineage>
        <taxon>Bacteria</taxon>
        <taxon>Bacillati</taxon>
        <taxon>Bacillota</taxon>
        <taxon>Bacilli</taxon>
        <taxon>Bacillales</taxon>
        <taxon>Bacillaceae</taxon>
        <taxon>Aciduricibacillus</taxon>
    </lineage>
</organism>
<name>A0ABY9KVY8_9BACI</name>
<protein>
    <submittedName>
        <fullName evidence="2">Toprim domain-containing protein</fullName>
    </submittedName>
</protein>
<dbReference type="PANTHER" id="PTHR39156:SF2">
    <property type="entry name" value="DNA PRIMASE (BACTERIAL TYPE) AND SMALL PRIMASE-LIKE PROTEINS"/>
    <property type="match status" value="1"/>
</dbReference>
<dbReference type="EMBL" id="CP129113">
    <property type="protein sequence ID" value="WLV23902.1"/>
    <property type="molecule type" value="Genomic_DNA"/>
</dbReference>
<accession>A0ABY9KVY8</accession>
<dbReference type="Pfam" id="PF01751">
    <property type="entry name" value="Toprim"/>
    <property type="match status" value="1"/>
</dbReference>
<gene>
    <name evidence="2" type="ORF">QR721_09675</name>
</gene>
<dbReference type="Gene3D" id="3.40.1360.10">
    <property type="match status" value="1"/>
</dbReference>